<dbReference type="PRINTS" id="PR00471">
    <property type="entry name" value="ACETATEKNASE"/>
</dbReference>
<keyword evidence="5 9" id="KW-0547">Nucleotide-binding</keyword>
<dbReference type="InterPro" id="IPR023865">
    <property type="entry name" value="Aliphatic_acid_kinase_CS"/>
</dbReference>
<keyword evidence="4 9" id="KW-0808">Transferase</keyword>
<dbReference type="InterPro" id="IPR000890">
    <property type="entry name" value="Aliphatic_acid_kin_short-chain"/>
</dbReference>
<keyword evidence="6 9" id="KW-0418">Kinase</keyword>
<dbReference type="InterPro" id="IPR043129">
    <property type="entry name" value="ATPase_NBD"/>
</dbReference>
<dbReference type="GO" id="GO:0047761">
    <property type="term" value="F:butyrate kinase activity"/>
    <property type="evidence" value="ECO:0007669"/>
    <property type="project" value="UniProtKB-UniRule"/>
</dbReference>
<dbReference type="CDD" id="cd24011">
    <property type="entry name" value="ASKHA_NBD_BK"/>
    <property type="match status" value="1"/>
</dbReference>
<name>U4KP55_9MOLU</name>
<comment type="catalytic activity">
    <reaction evidence="8 9">
        <text>butanoate + ATP = butanoyl phosphate + ADP</text>
        <dbReference type="Rhea" id="RHEA:13585"/>
        <dbReference type="ChEBI" id="CHEBI:17968"/>
        <dbReference type="ChEBI" id="CHEBI:30616"/>
        <dbReference type="ChEBI" id="CHEBI:58079"/>
        <dbReference type="ChEBI" id="CHEBI:456216"/>
        <dbReference type="EC" id="2.7.2.7"/>
    </reaction>
</comment>
<dbReference type="NCBIfam" id="NF002834">
    <property type="entry name" value="PRK03011.1-5"/>
    <property type="match status" value="1"/>
</dbReference>
<evidence type="ECO:0000256" key="7">
    <source>
        <dbReference type="ARBA" id="ARBA00022840"/>
    </source>
</evidence>
<dbReference type="GO" id="GO:0005737">
    <property type="term" value="C:cytoplasm"/>
    <property type="evidence" value="ECO:0007669"/>
    <property type="project" value="UniProtKB-SubCell"/>
</dbReference>
<evidence type="ECO:0000313" key="12">
    <source>
        <dbReference type="Proteomes" id="UP000032737"/>
    </source>
</evidence>
<evidence type="ECO:0000256" key="8">
    <source>
        <dbReference type="ARBA" id="ARBA00048596"/>
    </source>
</evidence>
<dbReference type="EC" id="2.7.2.7" evidence="9"/>
<dbReference type="GO" id="GO:0008776">
    <property type="term" value="F:acetate kinase activity"/>
    <property type="evidence" value="ECO:0007669"/>
    <property type="project" value="TreeGrafter"/>
</dbReference>
<dbReference type="GO" id="GO:0005524">
    <property type="term" value="F:ATP binding"/>
    <property type="evidence" value="ECO:0007669"/>
    <property type="project" value="UniProtKB-KW"/>
</dbReference>
<reference evidence="11 12" key="1">
    <citation type="journal article" date="2013" name="J. Mol. Microbiol. Biotechnol.">
        <title>Analysis of the Complete Genomes of Acholeplasma brassicae , A. palmae and A. laidlawii and Their Comparison to the Obligate Parasites from ' Candidatus Phytoplasma'.</title>
        <authorList>
            <person name="Kube M."/>
            <person name="Siewert C."/>
            <person name="Migdoll A.M."/>
            <person name="Duduk B."/>
            <person name="Holz S."/>
            <person name="Rabus R."/>
            <person name="Seemuller E."/>
            <person name="Mitrovic J."/>
            <person name="Muller I."/>
            <person name="Buttner C."/>
            <person name="Reinhardt R."/>
        </authorList>
    </citation>
    <scope>NUCLEOTIDE SEQUENCE [LARGE SCALE GENOMIC DNA]</scope>
    <source>
        <strain evidence="12">0502</strain>
    </source>
</reference>
<evidence type="ECO:0000256" key="1">
    <source>
        <dbReference type="ARBA" id="ARBA00004496"/>
    </source>
</evidence>
<evidence type="ECO:0000256" key="4">
    <source>
        <dbReference type="ARBA" id="ARBA00022679"/>
    </source>
</evidence>
<dbReference type="EMBL" id="FO681348">
    <property type="protein sequence ID" value="CCV66212.1"/>
    <property type="molecule type" value="Genomic_DNA"/>
</dbReference>
<dbReference type="Proteomes" id="UP000032737">
    <property type="component" value="Chromosome"/>
</dbReference>
<evidence type="ECO:0000256" key="2">
    <source>
        <dbReference type="ARBA" id="ARBA00008748"/>
    </source>
</evidence>
<comment type="subcellular location">
    <subcellularLocation>
        <location evidence="1 9">Cytoplasm</location>
    </subcellularLocation>
</comment>
<dbReference type="Pfam" id="PF00871">
    <property type="entry name" value="Acetate_kinase"/>
    <property type="match status" value="1"/>
</dbReference>
<dbReference type="RefSeq" id="WP_030005072.1">
    <property type="nucleotide sequence ID" value="NC_022549.1"/>
</dbReference>
<evidence type="ECO:0000256" key="3">
    <source>
        <dbReference type="ARBA" id="ARBA00022490"/>
    </source>
</evidence>
<dbReference type="SUPFAM" id="SSF53067">
    <property type="entry name" value="Actin-like ATPase domain"/>
    <property type="match status" value="2"/>
</dbReference>
<keyword evidence="7 9" id="KW-0067">ATP-binding</keyword>
<gene>
    <name evidence="9 11" type="primary">buk</name>
    <name evidence="11" type="ORF">BN85311910</name>
</gene>
<accession>U4KP55</accession>
<dbReference type="STRING" id="61635.BN85311910"/>
<evidence type="ECO:0000256" key="5">
    <source>
        <dbReference type="ARBA" id="ARBA00022741"/>
    </source>
</evidence>
<dbReference type="NCBIfam" id="TIGR02707">
    <property type="entry name" value="butyr_kinase"/>
    <property type="match status" value="1"/>
</dbReference>
<dbReference type="HOGENOM" id="CLU_048716_0_0_14"/>
<protein>
    <recommendedName>
        <fullName evidence="9">Probable butyrate kinase</fullName>
        <shortName evidence="9">BK</shortName>
        <ecNumber evidence="9">2.7.2.7</ecNumber>
    </recommendedName>
    <alternativeName>
        <fullName evidence="9">Branched-chain carboxylic acid kinase</fullName>
    </alternativeName>
</protein>
<dbReference type="KEGG" id="abra:BN85311910"/>
<dbReference type="PANTHER" id="PTHR21060:SF3">
    <property type="entry name" value="BUTYRATE KINASE 2-RELATED"/>
    <property type="match status" value="1"/>
</dbReference>
<dbReference type="AlphaFoldDB" id="U4KP55"/>
<proteinExistence type="inferred from homology"/>
<dbReference type="HAMAP" id="MF_00542">
    <property type="entry name" value="Butyrate_kinase"/>
    <property type="match status" value="1"/>
</dbReference>
<organism evidence="11 12">
    <name type="scientific">Acholeplasma brassicae</name>
    <dbReference type="NCBI Taxonomy" id="61635"/>
    <lineage>
        <taxon>Bacteria</taxon>
        <taxon>Bacillati</taxon>
        <taxon>Mycoplasmatota</taxon>
        <taxon>Mollicutes</taxon>
        <taxon>Acholeplasmatales</taxon>
        <taxon>Acholeplasmataceae</taxon>
        <taxon>Acholeplasma</taxon>
    </lineage>
</organism>
<evidence type="ECO:0000256" key="10">
    <source>
        <dbReference type="RuleBase" id="RU003835"/>
    </source>
</evidence>
<dbReference type="OrthoDB" id="9771859at2"/>
<dbReference type="PROSITE" id="PS01075">
    <property type="entry name" value="ACETATE_KINASE_1"/>
    <property type="match status" value="1"/>
</dbReference>
<comment type="similarity">
    <text evidence="2 9 10">Belongs to the acetokinase family.</text>
</comment>
<dbReference type="PIRSF" id="PIRSF036458">
    <property type="entry name" value="Butyrate_kin"/>
    <property type="match status" value="1"/>
</dbReference>
<dbReference type="Gene3D" id="3.30.420.40">
    <property type="match status" value="2"/>
</dbReference>
<dbReference type="GO" id="GO:0006083">
    <property type="term" value="P:acetate metabolic process"/>
    <property type="evidence" value="ECO:0007669"/>
    <property type="project" value="TreeGrafter"/>
</dbReference>
<evidence type="ECO:0000256" key="9">
    <source>
        <dbReference type="HAMAP-Rule" id="MF_00542"/>
    </source>
</evidence>
<dbReference type="InterPro" id="IPR011245">
    <property type="entry name" value="Butyrate_kin"/>
</dbReference>
<evidence type="ECO:0000313" key="11">
    <source>
        <dbReference type="EMBL" id="CCV66212.1"/>
    </source>
</evidence>
<dbReference type="PANTHER" id="PTHR21060">
    <property type="entry name" value="ACETATE KINASE"/>
    <property type="match status" value="1"/>
</dbReference>
<sequence>MSKPFYILAINPGSTSTKIAVFNHDTLLFKESISHKEETLRTYKSIVSQFQFRLETIKDALAKHQFDLRSLNSIVSRGGMLKPIESGTYLINDAVINDLKNAKYGEHASNLGALIAYELSNELAIDAYFVDPVVVDEMTGIAKMTGLKSLKRRSIFHALNQKMVAKRYAKEHNKPYESLNLIVCHLGGGISVGAHHLGRVIDVNNALNGDGPMSPERTGSLPVIDLIDYIYTQKPSKESLLKLIAGGGGFVNHLNTNEGLKVMEMINEGNTYAKNVLEAMCYQVAKEIGSMACVLSGKIDGIILTGGLSYNATIVSLIKSRIDFLAPITVYEGEDEMLALALGVLTCKDHKDQIKHYGG</sequence>
<dbReference type="PROSITE" id="PS01076">
    <property type="entry name" value="ACETATE_KINASE_2"/>
    <property type="match status" value="1"/>
</dbReference>
<keyword evidence="12" id="KW-1185">Reference proteome</keyword>
<evidence type="ECO:0000256" key="6">
    <source>
        <dbReference type="ARBA" id="ARBA00022777"/>
    </source>
</evidence>
<keyword evidence="3 9" id="KW-0963">Cytoplasm</keyword>